<protein>
    <recommendedName>
        <fullName evidence="4">PepSY domain-containing protein</fullName>
    </recommendedName>
</protein>
<comment type="caution">
    <text evidence="2">The sequence shown here is derived from an EMBL/GenBank/DDBJ whole genome shotgun (WGS) entry which is preliminary data.</text>
</comment>
<sequence length="249" mass="28752">MSQPTQSTKLTQRSGRWRVWHRWLSLFFGVQMVLWSISGAYMVFFELSFIHGDHLVRPVAQQLPVTAQPAPLNQVLKAFPRAREITLQSTLIHGSMVPTYKIFGHRTTQLINAQTLERLEFSQADITAISNVYYAATDTPKIRSVEYLESQAPSEISASLLPVWQVNYDDFANTSFYISPRTGELLTKRHDFWRGFDFMWMLHIMDYETRENITSWLLRIFILGTGVLMVTGMVLLIFTLRQKPTKVAS</sequence>
<organism evidence="2 3">
    <name type="scientific">Pseudidiomarina gelatinasegens</name>
    <dbReference type="NCBI Taxonomy" id="2487740"/>
    <lineage>
        <taxon>Bacteria</taxon>
        <taxon>Pseudomonadati</taxon>
        <taxon>Pseudomonadota</taxon>
        <taxon>Gammaproteobacteria</taxon>
        <taxon>Alteromonadales</taxon>
        <taxon>Idiomarinaceae</taxon>
        <taxon>Pseudidiomarina</taxon>
    </lineage>
</organism>
<dbReference type="EMBL" id="RSFE01000007">
    <property type="protein sequence ID" value="RWU09210.1"/>
    <property type="molecule type" value="Genomic_DNA"/>
</dbReference>
<dbReference type="RefSeq" id="WP_128352828.1">
    <property type="nucleotide sequence ID" value="NZ_RSFE01000007.1"/>
</dbReference>
<dbReference type="Proteomes" id="UP000288789">
    <property type="component" value="Unassembled WGS sequence"/>
</dbReference>
<keyword evidence="3" id="KW-1185">Reference proteome</keyword>
<dbReference type="InterPro" id="IPR005625">
    <property type="entry name" value="PepSY-ass_TM"/>
</dbReference>
<feature type="transmembrane region" description="Helical" evidence="1">
    <location>
        <begin position="216"/>
        <end position="240"/>
    </location>
</feature>
<evidence type="ECO:0008006" key="4">
    <source>
        <dbReference type="Google" id="ProtNLM"/>
    </source>
</evidence>
<keyword evidence="1" id="KW-0812">Transmembrane</keyword>
<accession>A0A443YYP4</accession>
<reference evidence="2 3" key="1">
    <citation type="submission" date="2018-12" db="EMBL/GenBank/DDBJ databases">
        <authorList>
            <person name="Li A."/>
            <person name="Zhang M."/>
            <person name="Zhu H."/>
        </authorList>
    </citation>
    <scope>NUCLEOTIDE SEQUENCE [LARGE SCALE GENOMIC DNA]</scope>
    <source>
        <strain evidence="2 3">R04H25</strain>
    </source>
</reference>
<gene>
    <name evidence="2" type="ORF">EGC76_09845</name>
</gene>
<evidence type="ECO:0000313" key="3">
    <source>
        <dbReference type="Proteomes" id="UP000288789"/>
    </source>
</evidence>
<dbReference type="OrthoDB" id="9806195at2"/>
<dbReference type="AlphaFoldDB" id="A0A443YYP4"/>
<evidence type="ECO:0000313" key="2">
    <source>
        <dbReference type="EMBL" id="RWU09210.1"/>
    </source>
</evidence>
<dbReference type="Pfam" id="PF03929">
    <property type="entry name" value="PepSY_TM"/>
    <property type="match status" value="1"/>
</dbReference>
<keyword evidence="1" id="KW-0472">Membrane</keyword>
<name>A0A443YYP4_9GAMM</name>
<evidence type="ECO:0000256" key="1">
    <source>
        <dbReference type="SAM" id="Phobius"/>
    </source>
</evidence>
<keyword evidence="1" id="KW-1133">Transmembrane helix</keyword>
<feature type="transmembrane region" description="Helical" evidence="1">
    <location>
        <begin position="23"/>
        <end position="44"/>
    </location>
</feature>
<proteinExistence type="predicted"/>